<feature type="domain" description="NADP-dependent oxidoreductase" evidence="2">
    <location>
        <begin position="20"/>
        <end position="285"/>
    </location>
</feature>
<organism evidence="3 4">
    <name type="scientific">Coniochaeta hoffmannii</name>
    <dbReference type="NCBI Taxonomy" id="91930"/>
    <lineage>
        <taxon>Eukaryota</taxon>
        <taxon>Fungi</taxon>
        <taxon>Dikarya</taxon>
        <taxon>Ascomycota</taxon>
        <taxon>Pezizomycotina</taxon>
        <taxon>Sordariomycetes</taxon>
        <taxon>Sordariomycetidae</taxon>
        <taxon>Coniochaetales</taxon>
        <taxon>Coniochaetaceae</taxon>
        <taxon>Coniochaeta</taxon>
    </lineage>
</organism>
<evidence type="ECO:0000259" key="2">
    <source>
        <dbReference type="Pfam" id="PF00248"/>
    </source>
</evidence>
<keyword evidence="4" id="KW-1185">Reference proteome</keyword>
<dbReference type="InterPro" id="IPR036812">
    <property type="entry name" value="NAD(P)_OxRdtase_dom_sf"/>
</dbReference>
<keyword evidence="1" id="KW-0560">Oxidoreductase</keyword>
<name>A0AA38SKZ9_9PEZI</name>
<reference evidence="3" key="1">
    <citation type="submission" date="2022-07" db="EMBL/GenBank/DDBJ databases">
        <title>Fungi with potential for degradation of polypropylene.</title>
        <authorList>
            <person name="Gostincar C."/>
        </authorList>
    </citation>
    <scope>NUCLEOTIDE SEQUENCE</scope>
    <source>
        <strain evidence="3">EXF-13287</strain>
    </source>
</reference>
<dbReference type="GO" id="GO:0016491">
    <property type="term" value="F:oxidoreductase activity"/>
    <property type="evidence" value="ECO:0007669"/>
    <property type="project" value="UniProtKB-KW"/>
</dbReference>
<comment type="caution">
    <text evidence="3">The sequence shown here is derived from an EMBL/GenBank/DDBJ whole genome shotgun (WGS) entry which is preliminary data.</text>
</comment>
<sequence length="336" mass="36760">MGSTSPILRPLGKNGPLVPRIGFGTMGMGFPCSRSSTPMPDPERLALLDRAYELGCTFWDISDFYGDAEEIVGKWIALNPEKRKDLFLATKFGAVKLPNGFSFRGDAAYPAEAVEKSLKRLNTDYIDLYYPHRLKEQGRIHHLGLSEVSPTTLRRAHAVHPIACVQMEYSLFSTEIEDPAHGDGDLLSTCRDLGVAVVAYSPLSRGLLGGGGELPEKNMELVAAVRRVADQKGVTVGQVALAWLLAQGEDVFPIPGTIHPKYLDENFAAMHVELTADESRYIRDLVDKASVFGDRWPKEHALGLFADTPALEGWRGPEEREAVVGTLILDGESGKA</sequence>
<accession>A0AA38SKZ9</accession>
<dbReference type="EMBL" id="JANBVN010000001">
    <property type="protein sequence ID" value="KAJ9165776.1"/>
    <property type="molecule type" value="Genomic_DNA"/>
</dbReference>
<dbReference type="InterPro" id="IPR050791">
    <property type="entry name" value="Aldo-Keto_reductase"/>
</dbReference>
<gene>
    <name evidence="3" type="ORF">NKR19_g108</name>
</gene>
<dbReference type="SUPFAM" id="SSF51430">
    <property type="entry name" value="NAD(P)-linked oxidoreductase"/>
    <property type="match status" value="1"/>
</dbReference>
<evidence type="ECO:0000313" key="4">
    <source>
        <dbReference type="Proteomes" id="UP001174691"/>
    </source>
</evidence>
<proteinExistence type="predicted"/>
<dbReference type="Proteomes" id="UP001174691">
    <property type="component" value="Unassembled WGS sequence"/>
</dbReference>
<evidence type="ECO:0000313" key="3">
    <source>
        <dbReference type="EMBL" id="KAJ9165776.1"/>
    </source>
</evidence>
<dbReference type="Gene3D" id="3.20.20.100">
    <property type="entry name" value="NADP-dependent oxidoreductase domain"/>
    <property type="match status" value="1"/>
</dbReference>
<dbReference type="PANTHER" id="PTHR43625">
    <property type="entry name" value="AFLATOXIN B1 ALDEHYDE REDUCTASE"/>
    <property type="match status" value="1"/>
</dbReference>
<dbReference type="InterPro" id="IPR023210">
    <property type="entry name" value="NADP_OxRdtase_dom"/>
</dbReference>
<dbReference type="AlphaFoldDB" id="A0AA38SKZ9"/>
<dbReference type="PANTHER" id="PTHR43625:SF40">
    <property type="entry name" value="ALDO-KETO REDUCTASE YAKC [NADP(+)]"/>
    <property type="match status" value="1"/>
</dbReference>
<evidence type="ECO:0000256" key="1">
    <source>
        <dbReference type="ARBA" id="ARBA00023002"/>
    </source>
</evidence>
<dbReference type="GO" id="GO:0005737">
    <property type="term" value="C:cytoplasm"/>
    <property type="evidence" value="ECO:0007669"/>
    <property type="project" value="TreeGrafter"/>
</dbReference>
<protein>
    <submittedName>
        <fullName evidence="3">Aldo-keto reductase</fullName>
    </submittedName>
</protein>
<dbReference type="Pfam" id="PF00248">
    <property type="entry name" value="Aldo_ket_red"/>
    <property type="match status" value="1"/>
</dbReference>